<evidence type="ECO:0000256" key="2">
    <source>
        <dbReference type="SAM" id="MobiDB-lite"/>
    </source>
</evidence>
<organism evidence="3 4">
    <name type="scientific">Ramazzottius varieornatus</name>
    <name type="common">Water bear</name>
    <name type="synonym">Tardigrade</name>
    <dbReference type="NCBI Taxonomy" id="947166"/>
    <lineage>
        <taxon>Eukaryota</taxon>
        <taxon>Metazoa</taxon>
        <taxon>Ecdysozoa</taxon>
        <taxon>Tardigrada</taxon>
        <taxon>Eutardigrada</taxon>
        <taxon>Parachela</taxon>
        <taxon>Hypsibioidea</taxon>
        <taxon>Ramazzottiidae</taxon>
        <taxon>Ramazzottius</taxon>
    </lineage>
</organism>
<dbReference type="GO" id="GO:0015631">
    <property type="term" value="F:tubulin binding"/>
    <property type="evidence" value="ECO:0007669"/>
    <property type="project" value="InterPro"/>
</dbReference>
<dbReference type="InterPro" id="IPR011992">
    <property type="entry name" value="EF-hand-dom_pair"/>
</dbReference>
<evidence type="ECO:0000313" key="3">
    <source>
        <dbReference type="EMBL" id="GAU89425.1"/>
    </source>
</evidence>
<dbReference type="GO" id="GO:0032273">
    <property type="term" value="P:positive regulation of protein polymerization"/>
    <property type="evidence" value="ECO:0007669"/>
    <property type="project" value="TreeGrafter"/>
</dbReference>
<dbReference type="PANTHER" id="PTHR12932:SF9">
    <property type="entry name" value="TUBULIN POLYMERIZATION-PROMOTING PROTEIN HOMOLOG"/>
    <property type="match status" value="1"/>
</dbReference>
<dbReference type="OrthoDB" id="548799at2759"/>
<dbReference type="GO" id="GO:0001578">
    <property type="term" value="P:microtubule bundle formation"/>
    <property type="evidence" value="ECO:0007669"/>
    <property type="project" value="TreeGrafter"/>
</dbReference>
<keyword evidence="4" id="KW-1185">Reference proteome</keyword>
<reference evidence="3 4" key="1">
    <citation type="journal article" date="2016" name="Nat. Commun.">
        <title>Extremotolerant tardigrade genome and improved radiotolerance of human cultured cells by tardigrade-unique protein.</title>
        <authorList>
            <person name="Hashimoto T."/>
            <person name="Horikawa D.D."/>
            <person name="Saito Y."/>
            <person name="Kuwahara H."/>
            <person name="Kozuka-Hata H."/>
            <person name="Shin-I T."/>
            <person name="Minakuchi Y."/>
            <person name="Ohishi K."/>
            <person name="Motoyama A."/>
            <person name="Aizu T."/>
            <person name="Enomoto A."/>
            <person name="Kondo K."/>
            <person name="Tanaka S."/>
            <person name="Hara Y."/>
            <person name="Koshikawa S."/>
            <person name="Sagara H."/>
            <person name="Miura T."/>
            <person name="Yokobori S."/>
            <person name="Miyagawa K."/>
            <person name="Suzuki Y."/>
            <person name="Kubo T."/>
            <person name="Oyama M."/>
            <person name="Kohara Y."/>
            <person name="Fujiyama A."/>
            <person name="Arakawa K."/>
            <person name="Katayama T."/>
            <person name="Toyoda A."/>
            <person name="Kunieda T."/>
        </authorList>
    </citation>
    <scope>NUCLEOTIDE SEQUENCE [LARGE SCALE GENOMIC DNA]</scope>
    <source>
        <strain evidence="3 4">YOKOZUNA-1</strain>
    </source>
</reference>
<dbReference type="InterPro" id="IPR008907">
    <property type="entry name" value="TPP/p25"/>
</dbReference>
<dbReference type="PANTHER" id="PTHR12932">
    <property type="entry name" value="P25 ALPHA-RELATED"/>
    <property type="match status" value="1"/>
</dbReference>
<evidence type="ECO:0000313" key="4">
    <source>
        <dbReference type="Proteomes" id="UP000186922"/>
    </source>
</evidence>
<protein>
    <submittedName>
        <fullName evidence="3">Uncharacterized protein</fullName>
    </submittedName>
</protein>
<feature type="compositionally biased region" description="Basic and acidic residues" evidence="2">
    <location>
        <begin position="65"/>
        <end position="90"/>
    </location>
</feature>
<accession>A0A1D1ULZ1</accession>
<feature type="region of interest" description="Disordered" evidence="2">
    <location>
        <begin position="64"/>
        <end position="90"/>
    </location>
</feature>
<sequence length="90" mass="9770">MTFDQFKQWLAQLAAQANKEDPNGEVQKMVAKLTRNTGPGTTGTTDVIDVGGVNRLSDTTKYTGMHKERFDAEGKGKGISGREDVHENSG</sequence>
<dbReference type="GO" id="GO:0046785">
    <property type="term" value="P:microtubule polymerization"/>
    <property type="evidence" value="ECO:0007669"/>
    <property type="project" value="InterPro"/>
</dbReference>
<dbReference type="Pfam" id="PF05517">
    <property type="entry name" value="p25-alpha"/>
    <property type="match status" value="1"/>
</dbReference>
<dbReference type="GO" id="GO:0005874">
    <property type="term" value="C:microtubule"/>
    <property type="evidence" value="ECO:0007669"/>
    <property type="project" value="TreeGrafter"/>
</dbReference>
<dbReference type="AlphaFoldDB" id="A0A1D1ULZ1"/>
<comment type="caution">
    <text evidence="3">The sequence shown here is derived from an EMBL/GenBank/DDBJ whole genome shotgun (WGS) entry which is preliminary data.</text>
</comment>
<dbReference type="EMBL" id="BDGG01000001">
    <property type="protein sequence ID" value="GAU89425.1"/>
    <property type="molecule type" value="Genomic_DNA"/>
</dbReference>
<evidence type="ECO:0000256" key="1">
    <source>
        <dbReference type="ARBA" id="ARBA00010994"/>
    </source>
</evidence>
<gene>
    <name evidence="3" type="primary">RvY_01976-1</name>
    <name evidence="3" type="synonym">RvY_01976.1</name>
    <name evidence="3" type="ORF">RvY_01976</name>
</gene>
<name>A0A1D1ULZ1_RAMVA</name>
<dbReference type="Proteomes" id="UP000186922">
    <property type="component" value="Unassembled WGS sequence"/>
</dbReference>
<dbReference type="SUPFAM" id="SSF47473">
    <property type="entry name" value="EF-hand"/>
    <property type="match status" value="1"/>
</dbReference>
<proteinExistence type="inferred from homology"/>
<comment type="similarity">
    <text evidence="1">Belongs to the TPPP family.</text>
</comment>